<name>A0A4R1QWJ5_9FIRM</name>
<keyword evidence="1" id="KW-1133">Transmembrane helix</keyword>
<keyword evidence="1" id="KW-0812">Transmembrane</keyword>
<keyword evidence="3" id="KW-1185">Reference proteome</keyword>
<organism evidence="2 3">
    <name type="scientific">Kineothrix alysoides</name>
    <dbReference type="NCBI Taxonomy" id="1469948"/>
    <lineage>
        <taxon>Bacteria</taxon>
        <taxon>Bacillati</taxon>
        <taxon>Bacillota</taxon>
        <taxon>Clostridia</taxon>
        <taxon>Lachnospirales</taxon>
        <taxon>Lachnospiraceae</taxon>
        <taxon>Kineothrix</taxon>
    </lineage>
</organism>
<dbReference type="Proteomes" id="UP000295718">
    <property type="component" value="Unassembled WGS sequence"/>
</dbReference>
<comment type="caution">
    <text evidence="2">The sequence shown here is derived from an EMBL/GenBank/DDBJ whole genome shotgun (WGS) entry which is preliminary data.</text>
</comment>
<protein>
    <submittedName>
        <fullName evidence="2">Uncharacterized protein</fullName>
    </submittedName>
</protein>
<dbReference type="AlphaFoldDB" id="A0A4R1QWJ5"/>
<feature type="transmembrane region" description="Helical" evidence="1">
    <location>
        <begin position="57"/>
        <end position="78"/>
    </location>
</feature>
<gene>
    <name evidence="2" type="ORF">EDD76_10937</name>
</gene>
<keyword evidence="1" id="KW-0472">Membrane</keyword>
<reference evidence="2 3" key="1">
    <citation type="submission" date="2019-03" db="EMBL/GenBank/DDBJ databases">
        <title>Genomic Encyclopedia of Type Strains, Phase IV (KMG-IV): sequencing the most valuable type-strain genomes for metagenomic binning, comparative biology and taxonomic classification.</title>
        <authorList>
            <person name="Goeker M."/>
        </authorList>
    </citation>
    <scope>NUCLEOTIDE SEQUENCE [LARGE SCALE GENOMIC DNA]</scope>
    <source>
        <strain evidence="2 3">DSM 100556</strain>
    </source>
</reference>
<evidence type="ECO:0000313" key="2">
    <source>
        <dbReference type="EMBL" id="TCL57175.1"/>
    </source>
</evidence>
<dbReference type="EMBL" id="SLUO01000009">
    <property type="protein sequence ID" value="TCL57175.1"/>
    <property type="molecule type" value="Genomic_DNA"/>
</dbReference>
<evidence type="ECO:0000313" key="3">
    <source>
        <dbReference type="Proteomes" id="UP000295718"/>
    </source>
</evidence>
<proteinExistence type="predicted"/>
<accession>A0A4R1QWJ5</accession>
<evidence type="ECO:0000256" key="1">
    <source>
        <dbReference type="SAM" id="Phobius"/>
    </source>
</evidence>
<sequence length="104" mass="11760">MRVEMLPEECKDNRRWTSLKNSVNERGYKKGNLKAGCPFLYYYFPVPVDMVDIHQQILMTDFTIFALSATLASIAFWISSKSKTLVTIPFKLILPPATASIAIG</sequence>